<dbReference type="EMBL" id="FO082060">
    <property type="protein sequence ID" value="CCE24838.1"/>
    <property type="molecule type" value="Genomic_DNA"/>
</dbReference>
<dbReference type="STRING" id="1091494.MEALZ_3173"/>
<dbReference type="PATRIC" id="fig|271065.3.peg.3267"/>
<evidence type="ECO:0000256" key="1">
    <source>
        <dbReference type="SAM" id="SignalP"/>
    </source>
</evidence>
<feature type="signal peptide" evidence="1">
    <location>
        <begin position="1"/>
        <end position="23"/>
    </location>
</feature>
<protein>
    <recommendedName>
        <fullName evidence="4">DUF3613 domain-containing protein</fullName>
    </recommendedName>
</protein>
<proteinExistence type="predicted"/>
<reference evidence="3" key="1">
    <citation type="journal article" date="2012" name="J. Bacteriol.">
        <title>Genome sequence of the haloalkaliphilic methanotrophic bacterium Methylomicrobium alcaliphilum 20Z.</title>
        <authorList>
            <person name="Vuilleumier S."/>
            <person name="Khmelenina V.N."/>
            <person name="Bringel F."/>
            <person name="Reshetnikov A.S."/>
            <person name="Lajus A."/>
            <person name="Mangenot S."/>
            <person name="Rouy Z."/>
            <person name="Op den Camp H.J."/>
            <person name="Jetten M.S."/>
            <person name="Dispirito A.A."/>
            <person name="Dunfield P."/>
            <person name="Klotz M.G."/>
            <person name="Semrau J.D."/>
            <person name="Stein L.Y."/>
            <person name="Barbe V."/>
            <person name="Medigue C."/>
            <person name="Trotsenko Y.A."/>
            <person name="Kalyuzhnaya M.G."/>
        </authorList>
    </citation>
    <scope>NUCLEOTIDE SEQUENCE [LARGE SCALE GENOMIC DNA]</scope>
    <source>
        <strain evidence="3">DSM 19304 / NCIMB 14124 / VKM B-2133 / 20Z</strain>
    </source>
</reference>
<accession>G4T3N2</accession>
<organism evidence="2 3">
    <name type="scientific">Methylotuvimicrobium alcaliphilum (strain DSM 19304 / NCIMB 14124 / VKM B-2133 / 20Z)</name>
    <name type="common">Methylomicrobium alcaliphilum</name>
    <dbReference type="NCBI Taxonomy" id="1091494"/>
    <lineage>
        <taxon>Bacteria</taxon>
        <taxon>Pseudomonadati</taxon>
        <taxon>Pseudomonadota</taxon>
        <taxon>Gammaproteobacteria</taxon>
        <taxon>Methylococcales</taxon>
        <taxon>Methylococcaceae</taxon>
        <taxon>Methylotuvimicrobium</taxon>
    </lineage>
</organism>
<dbReference type="AlphaFoldDB" id="G4T3N2"/>
<sequence length="92" mass="10058">MSINSIAAGLSLIFLFNAGSALAESPKERTLGEDTRRWLELQRSGSVASSTRQTVSGPVAHEIHKRYVESFTHTIPEYFKMNQDGISSGSSN</sequence>
<evidence type="ECO:0000313" key="3">
    <source>
        <dbReference type="Proteomes" id="UP000008315"/>
    </source>
</evidence>
<evidence type="ECO:0000313" key="2">
    <source>
        <dbReference type="EMBL" id="CCE24838.1"/>
    </source>
</evidence>
<dbReference type="KEGG" id="mah:MEALZ_3173"/>
<keyword evidence="3" id="KW-1185">Reference proteome</keyword>
<dbReference type="HOGENOM" id="CLU_2409828_0_0_6"/>
<keyword evidence="1" id="KW-0732">Signal</keyword>
<feature type="chain" id="PRO_5003468325" description="DUF3613 domain-containing protein" evidence="1">
    <location>
        <begin position="24"/>
        <end position="92"/>
    </location>
</feature>
<evidence type="ECO:0008006" key="4">
    <source>
        <dbReference type="Google" id="ProtNLM"/>
    </source>
</evidence>
<name>G4T3N2_META2</name>
<dbReference type="Pfam" id="PF12266">
    <property type="entry name" value="DUF3613"/>
    <property type="match status" value="1"/>
</dbReference>
<dbReference type="InterPro" id="IPR022053">
    <property type="entry name" value="DUF3613"/>
</dbReference>
<gene>
    <name evidence="2" type="ordered locus">MEALZ_3173</name>
</gene>
<dbReference type="Proteomes" id="UP000008315">
    <property type="component" value="Chromosome"/>
</dbReference>